<comment type="similarity">
    <text evidence="2 13">Belongs to the glycosyl hydrolase 63 family.</text>
</comment>
<dbReference type="EMBL" id="JNVN01000830">
    <property type="protein sequence ID" value="KHJ34529.1"/>
    <property type="molecule type" value="Genomic_DNA"/>
</dbReference>
<evidence type="ECO:0000256" key="9">
    <source>
        <dbReference type="ARBA" id="ARBA00023180"/>
    </source>
</evidence>
<accession>A0A0B1PCY7</accession>
<dbReference type="Gene3D" id="2.70.98.110">
    <property type="entry name" value="Glycosyl hydrolase family 63, N-terminal domain"/>
    <property type="match status" value="1"/>
</dbReference>
<evidence type="ECO:0000313" key="18">
    <source>
        <dbReference type="EMBL" id="KHJ34529.1"/>
    </source>
</evidence>
<keyword evidence="7" id="KW-1133">Transmembrane helix</keyword>
<keyword evidence="8" id="KW-0472">Membrane</keyword>
<dbReference type="Pfam" id="PF16923">
    <property type="entry name" value="Glyco_hydro_63N"/>
    <property type="match status" value="1"/>
</dbReference>
<dbReference type="InterPro" id="IPR031631">
    <property type="entry name" value="Glyco_hydro_63N"/>
</dbReference>
<dbReference type="InterPro" id="IPR004888">
    <property type="entry name" value="Glycoside_hydrolase_63"/>
</dbReference>
<evidence type="ECO:0000256" key="15">
    <source>
        <dbReference type="SAM" id="SignalP"/>
    </source>
</evidence>
<feature type="domain" description="Glycosyl hydrolase family 63 C-terminal" evidence="16">
    <location>
        <begin position="305"/>
        <end position="800"/>
    </location>
</feature>
<keyword evidence="10 13" id="KW-0326">Glycosidase</keyword>
<evidence type="ECO:0000256" key="10">
    <source>
        <dbReference type="ARBA" id="ARBA00023295"/>
    </source>
</evidence>
<keyword evidence="5 13" id="KW-0256">Endoplasmic reticulum</keyword>
<dbReference type="InterPro" id="IPR038518">
    <property type="entry name" value="Glyco_hydro_63N_sf"/>
</dbReference>
<evidence type="ECO:0000256" key="3">
    <source>
        <dbReference type="ARBA" id="ARBA00022692"/>
    </source>
</evidence>
<dbReference type="GO" id="GO:0004573">
    <property type="term" value="F:Glc3Man9GlcNAc2 oligosaccharide glucosidase activity"/>
    <property type="evidence" value="ECO:0007669"/>
    <property type="project" value="UniProtKB-UniRule"/>
</dbReference>
<keyword evidence="9 14" id="KW-0325">Glycoprotein</keyword>
<evidence type="ECO:0000256" key="5">
    <source>
        <dbReference type="ARBA" id="ARBA00022824"/>
    </source>
</evidence>
<dbReference type="GO" id="GO:0006488">
    <property type="term" value="P:dolichol-linked oligosaccharide biosynthetic process"/>
    <property type="evidence" value="ECO:0007669"/>
    <property type="project" value="EnsemblFungi"/>
</dbReference>
<dbReference type="HOGENOM" id="CLU_007380_1_0_1"/>
<dbReference type="PANTHER" id="PTHR10412:SF11">
    <property type="entry name" value="MANNOSYL-OLIGOSACCHARIDE GLUCOSIDASE"/>
    <property type="match status" value="1"/>
</dbReference>
<dbReference type="FunFam" id="1.50.10.10:FF:000027">
    <property type="entry name" value="Probable mannosyl-oligosaccharide glucosidase"/>
    <property type="match status" value="1"/>
</dbReference>
<proteinExistence type="inferred from homology"/>
<dbReference type="EC" id="3.2.1.106" evidence="11 13"/>
<evidence type="ECO:0000256" key="2">
    <source>
        <dbReference type="ARBA" id="ARBA00010833"/>
    </source>
</evidence>
<evidence type="ECO:0000256" key="1">
    <source>
        <dbReference type="ARBA" id="ARBA00004648"/>
    </source>
</evidence>
<dbReference type="GO" id="GO:0006491">
    <property type="term" value="P:N-glycan processing"/>
    <property type="evidence" value="ECO:0007669"/>
    <property type="project" value="EnsemblFungi"/>
</dbReference>
<evidence type="ECO:0000313" key="19">
    <source>
        <dbReference type="Proteomes" id="UP000030854"/>
    </source>
</evidence>
<dbReference type="InterPro" id="IPR031335">
    <property type="entry name" value="Glyco_hydro_63_C"/>
</dbReference>
<dbReference type="SUPFAM" id="SSF48208">
    <property type="entry name" value="Six-hairpin glycosidases"/>
    <property type="match status" value="1"/>
</dbReference>
<comment type="pathway">
    <text evidence="14">Glycan metabolism; N-glycan degradation.</text>
</comment>
<dbReference type="GO" id="GO:0009311">
    <property type="term" value="P:oligosaccharide metabolic process"/>
    <property type="evidence" value="ECO:0007669"/>
    <property type="project" value="UniProtKB-UniRule"/>
</dbReference>
<name>A0A0B1PCY7_UNCNE</name>
<reference evidence="18 19" key="1">
    <citation type="journal article" date="2014" name="BMC Genomics">
        <title>Adaptive genomic structural variation in the grape powdery mildew pathogen, Erysiphe necator.</title>
        <authorList>
            <person name="Jones L."/>
            <person name="Riaz S."/>
            <person name="Morales-Cruz A."/>
            <person name="Amrine K.C."/>
            <person name="McGuire B."/>
            <person name="Gubler W.D."/>
            <person name="Walker M.A."/>
            <person name="Cantu D."/>
        </authorList>
    </citation>
    <scope>NUCLEOTIDE SEQUENCE [LARGE SCALE GENOMIC DNA]</scope>
    <source>
        <strain evidence="19">c</strain>
    </source>
</reference>
<gene>
    <name evidence="18" type="ORF">EV44_g0016</name>
</gene>
<organism evidence="18 19">
    <name type="scientific">Uncinula necator</name>
    <name type="common">Grape powdery mildew</name>
    <dbReference type="NCBI Taxonomy" id="52586"/>
    <lineage>
        <taxon>Eukaryota</taxon>
        <taxon>Fungi</taxon>
        <taxon>Dikarya</taxon>
        <taxon>Ascomycota</taxon>
        <taxon>Pezizomycotina</taxon>
        <taxon>Leotiomycetes</taxon>
        <taxon>Erysiphales</taxon>
        <taxon>Erysiphaceae</taxon>
        <taxon>Erysiphe</taxon>
    </lineage>
</organism>
<dbReference type="OMA" id="FNWYNTT"/>
<evidence type="ECO:0000256" key="11">
    <source>
        <dbReference type="ARBA" id="ARBA00038888"/>
    </source>
</evidence>
<comment type="function">
    <text evidence="13">Cleaves the distal alpha 1,2-linked glucose residue from the Glc(3)Man(9)GlcNAc(2) oligosaccharide precursor.</text>
</comment>
<evidence type="ECO:0000256" key="12">
    <source>
        <dbReference type="ARBA" id="ARBA00052431"/>
    </source>
</evidence>
<evidence type="ECO:0000256" key="14">
    <source>
        <dbReference type="RuleBase" id="RU369107"/>
    </source>
</evidence>
<dbReference type="Proteomes" id="UP000030854">
    <property type="component" value="Unassembled WGS sequence"/>
</dbReference>
<dbReference type="FunFam" id="2.70.98.110:FF:000003">
    <property type="entry name" value="Probable mannosyl-oligosaccharide glucosidase"/>
    <property type="match status" value="1"/>
</dbReference>
<evidence type="ECO:0000256" key="4">
    <source>
        <dbReference type="ARBA" id="ARBA00022801"/>
    </source>
</evidence>
<keyword evidence="15" id="KW-0732">Signal</keyword>
<dbReference type="Gene3D" id="1.50.10.10">
    <property type="match status" value="1"/>
</dbReference>
<feature type="domain" description="Glycosyl hydrolase family 63 N-terminal" evidence="17">
    <location>
        <begin position="41"/>
        <end position="265"/>
    </location>
</feature>
<evidence type="ECO:0000259" key="17">
    <source>
        <dbReference type="Pfam" id="PF16923"/>
    </source>
</evidence>
<sequence length="819" mass="94096">MLILHIIVALASIAFAQATKNDSVSKEEFRKNLSKINEAYLWGSYRPNLYFGVKPRIPQSFIGGLMWARVEDYASVQDHLRHTCEQSDNIRGYGWDEFDARIGGVQNIYDEGNGIDISIKFVKIPGGGNGGSWTARIQGTLRKDSHSDMKSTVIFYAALEGEGSLVVDNEVDRLGFKDDVTIVGDSPQLNKYKLTVSRGSGEHPFIEHEASRLKPLDRTFVSSITASKEVIWESKTLVFKEIREQVDLYLKEYGNQNLPPPAQMYTVPQKPGVGNLHFIQKVFQGNFEFDVVFQSESSGEEFDHDKITELIEKNSKAYWQQFDAKFKLQPPFDTNQFQKCASSLFSNLLGGLGYFYGDSLVDRSYASEYEERNEGFWKETADARARKLEKLEGPSELLTMVPSRPFFPRGFLWDEGFHLIPIIDWDLDLVLEIIQSWFTLMDEDGWIGREQILGPEARSKVPSEFQVQYPHYANAPTFFIVVEILIAKFEALNNNGGANGTYIPKLEEDSEYLRSPELAQQFFRGLYPKLKKHYNWYRKTQVGDLDSYDRIAFSSQEAYRWRGRSEQHVLTSGLDDYPRPQPPHPGELHVDLLSWIGMMSKSLQKTASFLGYLDDRKEFEANLNAISHNLDDLHWSKELKCYCDATIDEYEEHTLICHKGYISIFPFLTGLLEPTSDKLGPILDLLSDPNELWSEFGIRSLSKNSEYYGTNENYWRGPIWLNINYLTISQLLRYAQSSGPEQQRARKIYGQLRLNLVKTVYESWLETGFAWEQYNAETGKGQRTKHFTGWTSLTMKIMAMPDLTGDSLKLNTQRHHDEL</sequence>
<keyword evidence="19" id="KW-1185">Reference proteome</keyword>
<dbReference type="STRING" id="52586.A0A0B1PCY7"/>
<dbReference type="InterPro" id="IPR012341">
    <property type="entry name" value="6hp_glycosidase-like_sf"/>
</dbReference>
<feature type="signal peptide" evidence="15">
    <location>
        <begin position="1"/>
        <end position="18"/>
    </location>
</feature>
<comment type="subcellular location">
    <subcellularLocation>
        <location evidence="1 13">Endoplasmic reticulum membrane</location>
        <topology evidence="1 13">Single-pass type II membrane protein</topology>
    </subcellularLocation>
</comment>
<evidence type="ECO:0000256" key="8">
    <source>
        <dbReference type="ARBA" id="ARBA00023136"/>
    </source>
</evidence>
<keyword evidence="4 13" id="KW-0378">Hydrolase</keyword>
<comment type="catalytic activity">
    <reaction evidence="12 13">
        <text>N(4)-(alpha-D-Glc-(1-&gt;2)-alpha-D-Glc-(1-&gt;3)-alpha-D-Glc-(1-&gt;3)-alpha-D-Man-(1-&gt;2)-alpha-D-Man-(1-&gt;2)-alpha-D-Man-(1-&gt;3)-[alpha-D-Man-(1-&gt;2)-alpha-D-Man-(1-&gt;3)-[alpha-D-Man-(1-&gt;2)-alpha-D-Man-(1-&gt;6)]-alpha-D-Man-(1-&gt;6)]-beta-D-Man-(1-&gt;4)-beta-D-GlcNAc-(1-&gt;4)-beta-D-GlcNAc)-L-asparaginyl-[protein] + H2O = N(4)-(alpha-D-Glc-(1-&gt;3)-alpha-D-Glc-(1-&gt;3)-alpha-D-Man-(1-&gt;2)-alpha-D-Man-(1-&gt;2)-alpha-D-Man-(1-&gt;3)-[alpha-D-Man-(1-&gt;2)-alpha-D-Man-(1-&gt;3)-[alpha-D-Man-(1-&gt;2)-alpha-D-Man-(1-&gt;6)]-alpha-D-Man-(1-&gt;6)]-beta-D-Man-(1-&gt;4)-beta-D-GlcNAc-(1-&gt;4)-beta-D-GlcNAc)-L-asparaginyl-[protein] + beta-D-glucose</text>
        <dbReference type="Rhea" id="RHEA:55988"/>
        <dbReference type="Rhea" id="RHEA-COMP:12806"/>
        <dbReference type="Rhea" id="RHEA-COMP:14355"/>
        <dbReference type="ChEBI" id="CHEBI:15377"/>
        <dbReference type="ChEBI" id="CHEBI:15903"/>
        <dbReference type="ChEBI" id="CHEBI:59082"/>
        <dbReference type="ChEBI" id="CHEBI:132537"/>
        <dbReference type="EC" id="3.2.1.106"/>
    </reaction>
</comment>
<dbReference type="GO" id="GO:0070880">
    <property type="term" value="P:fungal-type cell wall beta-glucan biosynthetic process"/>
    <property type="evidence" value="ECO:0007669"/>
    <property type="project" value="EnsemblFungi"/>
</dbReference>
<keyword evidence="3" id="KW-0812">Transmembrane</keyword>
<evidence type="ECO:0000256" key="13">
    <source>
        <dbReference type="RuleBase" id="RU368089"/>
    </source>
</evidence>
<protein>
    <recommendedName>
        <fullName evidence="11 13">Mannosyl-oligosaccharide glucosidase</fullName>
        <ecNumber evidence="11 13">3.2.1.106</ecNumber>
    </recommendedName>
    <alternativeName>
        <fullName evidence="14">Glucosidase I</fullName>
    </alternativeName>
</protein>
<keyword evidence="6" id="KW-0735">Signal-anchor</keyword>
<dbReference type="PANTHER" id="PTHR10412">
    <property type="entry name" value="MANNOSYL-OLIGOSACCHARIDE GLUCOSIDASE"/>
    <property type="match status" value="1"/>
</dbReference>
<dbReference type="InterPro" id="IPR008928">
    <property type="entry name" value="6-hairpin_glycosidase_sf"/>
</dbReference>
<comment type="caution">
    <text evidence="18">The sequence shown here is derived from an EMBL/GenBank/DDBJ whole genome shotgun (WGS) entry which is preliminary data.</text>
</comment>
<evidence type="ECO:0000256" key="6">
    <source>
        <dbReference type="ARBA" id="ARBA00022968"/>
    </source>
</evidence>
<evidence type="ECO:0000259" key="16">
    <source>
        <dbReference type="Pfam" id="PF03200"/>
    </source>
</evidence>
<dbReference type="AlphaFoldDB" id="A0A0B1PCY7"/>
<dbReference type="Pfam" id="PF03200">
    <property type="entry name" value="Glyco_hydro_63"/>
    <property type="match status" value="1"/>
</dbReference>
<feature type="chain" id="PRO_5002080639" description="Mannosyl-oligosaccharide glucosidase" evidence="15">
    <location>
        <begin position="19"/>
        <end position="819"/>
    </location>
</feature>
<dbReference type="GO" id="GO:0098553">
    <property type="term" value="C:lumenal side of endoplasmic reticulum membrane"/>
    <property type="evidence" value="ECO:0007669"/>
    <property type="project" value="EnsemblFungi"/>
</dbReference>
<evidence type="ECO:0000256" key="7">
    <source>
        <dbReference type="ARBA" id="ARBA00022989"/>
    </source>
</evidence>